<accession>A0A242BLG8</accession>
<evidence type="ECO:0000256" key="2">
    <source>
        <dbReference type="ARBA" id="ARBA00005745"/>
    </source>
</evidence>
<dbReference type="RefSeq" id="WP_086323025.1">
    <property type="nucleotide sequence ID" value="NZ_NGKW01000001.1"/>
</dbReference>
<evidence type="ECO:0000256" key="5">
    <source>
        <dbReference type="ARBA" id="ARBA00022989"/>
    </source>
</evidence>
<evidence type="ECO:0000256" key="1">
    <source>
        <dbReference type="ARBA" id="ARBA00004651"/>
    </source>
</evidence>
<dbReference type="InterPro" id="IPR003004">
    <property type="entry name" value="GspF/PilC"/>
</dbReference>
<organism evidence="9 10">
    <name type="scientific">Enterococcus faecium</name>
    <name type="common">Streptococcus faecium</name>
    <dbReference type="NCBI Taxonomy" id="1352"/>
    <lineage>
        <taxon>Bacteria</taxon>
        <taxon>Bacillati</taxon>
        <taxon>Bacillota</taxon>
        <taxon>Bacilli</taxon>
        <taxon>Lactobacillales</taxon>
        <taxon>Enterococcaceae</taxon>
        <taxon>Enterococcus</taxon>
    </lineage>
</organism>
<comment type="caution">
    <text evidence="9">The sequence shown here is derived from an EMBL/GenBank/DDBJ whole genome shotgun (WGS) entry which is preliminary data.</text>
</comment>
<evidence type="ECO:0000313" key="9">
    <source>
        <dbReference type="EMBL" id="OTN96355.1"/>
    </source>
</evidence>
<feature type="domain" description="Type II secretion system protein GspF" evidence="8">
    <location>
        <begin position="224"/>
        <end position="339"/>
    </location>
</feature>
<keyword evidence="5 7" id="KW-1133">Transmembrane helix</keyword>
<comment type="similarity">
    <text evidence="2">Belongs to the GSP F family.</text>
</comment>
<dbReference type="InterPro" id="IPR018076">
    <property type="entry name" value="T2SS_GspF_dom"/>
</dbReference>
<keyword evidence="4 7" id="KW-0812">Transmembrane</keyword>
<dbReference type="AlphaFoldDB" id="A0A242BLG8"/>
<name>A0A242BLG8_ENTFC</name>
<dbReference type="InterPro" id="IPR047692">
    <property type="entry name" value="T4P_ComGB"/>
</dbReference>
<evidence type="ECO:0000256" key="7">
    <source>
        <dbReference type="SAM" id="Phobius"/>
    </source>
</evidence>
<feature type="transmembrane region" description="Helical" evidence="7">
    <location>
        <begin position="167"/>
        <end position="185"/>
    </location>
</feature>
<dbReference type="Pfam" id="PF00482">
    <property type="entry name" value="T2SSF"/>
    <property type="match status" value="2"/>
</dbReference>
<evidence type="ECO:0000259" key="8">
    <source>
        <dbReference type="Pfam" id="PF00482"/>
    </source>
</evidence>
<feature type="domain" description="Type II secretion system protein GspF" evidence="8">
    <location>
        <begin position="25"/>
        <end position="144"/>
    </location>
</feature>
<gene>
    <name evidence="9" type="ORF">A5810_000690</name>
</gene>
<dbReference type="PANTHER" id="PTHR30012:SF0">
    <property type="entry name" value="TYPE II SECRETION SYSTEM PROTEIN F-RELATED"/>
    <property type="match status" value="1"/>
</dbReference>
<keyword evidence="3" id="KW-1003">Cell membrane</keyword>
<reference evidence="9 10" key="1">
    <citation type="submission" date="2017-05" db="EMBL/GenBank/DDBJ databases">
        <title>The Genome Sequence of Enterococcus faecium 7H8_DIV0219.</title>
        <authorList>
            <consortium name="The Broad Institute Genomics Platform"/>
            <consortium name="The Broad Institute Genomic Center for Infectious Diseases"/>
            <person name="Earl A."/>
            <person name="Manson A."/>
            <person name="Schwartman J."/>
            <person name="Gilmore M."/>
            <person name="Abouelleil A."/>
            <person name="Cao P."/>
            <person name="Chapman S."/>
            <person name="Cusick C."/>
            <person name="Shea T."/>
            <person name="Young S."/>
            <person name="Neafsey D."/>
            <person name="Nusbaum C."/>
            <person name="Birren B."/>
        </authorList>
    </citation>
    <scope>NUCLEOTIDE SEQUENCE [LARGE SCALE GENOMIC DNA]</scope>
    <source>
        <strain evidence="9 10">7H8_DIV0219</strain>
    </source>
</reference>
<dbReference type="EMBL" id="NGKW01000001">
    <property type="protein sequence ID" value="OTN96355.1"/>
    <property type="molecule type" value="Genomic_DNA"/>
</dbReference>
<keyword evidence="6 7" id="KW-0472">Membrane</keyword>
<dbReference type="GO" id="GO:0005886">
    <property type="term" value="C:plasma membrane"/>
    <property type="evidence" value="ECO:0007669"/>
    <property type="project" value="UniProtKB-SubCell"/>
</dbReference>
<sequence length="349" mass="40139">MKKLRKKLGSQNYSKGLTRSQQNQFAQTMGELLLTGFSLQESLYLLLTIRSFQPAILANIQHQLKEGQPFSEVLSQTGYGAEQLVQIELAELHGNLPATLLEIAKQFRLVEGFRNDLKKVLAYPMLLLTFLLGILFSMRLIVLPQLIGSGMVMEEHWGIQLIQVFHWYVLLFILVVTLLTFLVRYRLMKLSPIDRSEWISRQLVIGPIYSLYQSAYLSLEIGKLFHEGFELRQIIVCLKETKQESLLQHLASKMIQGLEAGIPLADQFQNYRFLSEEFSKIILQGEAKGNLGKELIFYSEWTRKQLFKRLQHWLHFIQPIVFLGVAVLILLVYAAVLLPVYGSIEEVLP</sequence>
<dbReference type="InterPro" id="IPR042094">
    <property type="entry name" value="T2SS_GspF_sf"/>
</dbReference>
<evidence type="ECO:0000313" key="10">
    <source>
        <dbReference type="Proteomes" id="UP000194885"/>
    </source>
</evidence>
<feature type="transmembrane region" description="Helical" evidence="7">
    <location>
        <begin position="121"/>
        <end position="147"/>
    </location>
</feature>
<dbReference type="Gene3D" id="1.20.81.30">
    <property type="entry name" value="Type II secretion system (T2SS), domain F"/>
    <property type="match status" value="2"/>
</dbReference>
<feature type="transmembrane region" description="Helical" evidence="7">
    <location>
        <begin position="313"/>
        <end position="341"/>
    </location>
</feature>
<dbReference type="Proteomes" id="UP000194885">
    <property type="component" value="Unassembled WGS sequence"/>
</dbReference>
<evidence type="ECO:0000256" key="3">
    <source>
        <dbReference type="ARBA" id="ARBA00022475"/>
    </source>
</evidence>
<comment type="subcellular location">
    <subcellularLocation>
        <location evidence="1">Cell membrane</location>
        <topology evidence="1">Multi-pass membrane protein</topology>
    </subcellularLocation>
</comment>
<proteinExistence type="inferred from homology"/>
<evidence type="ECO:0000256" key="6">
    <source>
        <dbReference type="ARBA" id="ARBA00023136"/>
    </source>
</evidence>
<dbReference type="NCBIfam" id="NF041012">
    <property type="entry name" value="T4P_ComGB"/>
    <property type="match status" value="1"/>
</dbReference>
<evidence type="ECO:0000256" key="4">
    <source>
        <dbReference type="ARBA" id="ARBA00022692"/>
    </source>
</evidence>
<protein>
    <submittedName>
        <fullName evidence="9">Competence protein ComGB</fullName>
    </submittedName>
</protein>
<dbReference type="PANTHER" id="PTHR30012">
    <property type="entry name" value="GENERAL SECRETION PATHWAY PROTEIN"/>
    <property type="match status" value="1"/>
</dbReference>